<keyword evidence="2" id="KW-1185">Reference proteome</keyword>
<gene>
    <name evidence="1" type="ORF">GCM10012280_68690</name>
</gene>
<organism evidence="1 2">
    <name type="scientific">Wenjunlia tyrosinilytica</name>
    <dbReference type="NCBI Taxonomy" id="1544741"/>
    <lineage>
        <taxon>Bacteria</taxon>
        <taxon>Bacillati</taxon>
        <taxon>Actinomycetota</taxon>
        <taxon>Actinomycetes</taxon>
        <taxon>Kitasatosporales</taxon>
        <taxon>Streptomycetaceae</taxon>
        <taxon>Wenjunlia</taxon>
    </lineage>
</organism>
<comment type="caution">
    <text evidence="1">The sequence shown here is derived from an EMBL/GenBank/DDBJ whole genome shotgun (WGS) entry which is preliminary data.</text>
</comment>
<accession>A0A918E2T6</accession>
<reference evidence="1" key="1">
    <citation type="journal article" date="2014" name="Int. J. Syst. Evol. Microbiol.">
        <title>Complete genome sequence of Corynebacterium casei LMG S-19264T (=DSM 44701T), isolated from a smear-ripened cheese.</title>
        <authorList>
            <consortium name="US DOE Joint Genome Institute (JGI-PGF)"/>
            <person name="Walter F."/>
            <person name="Albersmeier A."/>
            <person name="Kalinowski J."/>
            <person name="Ruckert C."/>
        </authorList>
    </citation>
    <scope>NUCLEOTIDE SEQUENCE</scope>
    <source>
        <strain evidence="1">CGMCC 4.7201</strain>
    </source>
</reference>
<name>A0A918E2T6_9ACTN</name>
<proteinExistence type="predicted"/>
<dbReference type="EMBL" id="BMMS01000055">
    <property type="protein sequence ID" value="GGP00280.1"/>
    <property type="molecule type" value="Genomic_DNA"/>
</dbReference>
<dbReference type="RefSeq" id="WP_189135726.1">
    <property type="nucleotide sequence ID" value="NZ_BMMS01000055.1"/>
</dbReference>
<protein>
    <submittedName>
        <fullName evidence="1">Uncharacterized protein</fullName>
    </submittedName>
</protein>
<sequence>MAANEAVTESDHLKSLIISTAQELWEDKDALGKFLNVVRRSEGFVKFADTLAQSEVRPAKPTFYGVKSTEFQD</sequence>
<dbReference type="AlphaFoldDB" id="A0A918E2T6"/>
<evidence type="ECO:0000313" key="1">
    <source>
        <dbReference type="EMBL" id="GGP00280.1"/>
    </source>
</evidence>
<dbReference type="Proteomes" id="UP000641932">
    <property type="component" value="Unassembled WGS sequence"/>
</dbReference>
<evidence type="ECO:0000313" key="2">
    <source>
        <dbReference type="Proteomes" id="UP000641932"/>
    </source>
</evidence>
<reference evidence="1" key="2">
    <citation type="submission" date="2020-09" db="EMBL/GenBank/DDBJ databases">
        <authorList>
            <person name="Sun Q."/>
            <person name="Zhou Y."/>
        </authorList>
    </citation>
    <scope>NUCLEOTIDE SEQUENCE</scope>
    <source>
        <strain evidence="1">CGMCC 4.7201</strain>
    </source>
</reference>